<keyword evidence="4 7" id="KW-0862">Zinc</keyword>
<feature type="short sequence motif" description="'KMSKS' region" evidence="7">
    <location>
        <begin position="251"/>
        <end position="255"/>
    </location>
</feature>
<feature type="binding site" evidence="7">
    <location>
        <begin position="22"/>
        <end position="26"/>
    </location>
    <ligand>
        <name>L-glutamate</name>
        <dbReference type="ChEBI" id="CHEBI:29985"/>
    </ligand>
</feature>
<keyword evidence="6 7" id="KW-0030">Aminoacyl-tRNA synthetase</keyword>
<feature type="binding site" evidence="7">
    <location>
        <position position="213"/>
    </location>
    <ligand>
        <name>L-glutamate</name>
        <dbReference type="ChEBI" id="CHEBI:29985"/>
    </ligand>
</feature>
<keyword evidence="5 7" id="KW-0067">ATP-binding</keyword>
<dbReference type="GO" id="GO:0004818">
    <property type="term" value="F:glutamate-tRNA ligase activity"/>
    <property type="evidence" value="ECO:0007669"/>
    <property type="project" value="TreeGrafter"/>
</dbReference>
<evidence type="ECO:0000256" key="7">
    <source>
        <dbReference type="HAMAP-Rule" id="MF_01428"/>
    </source>
</evidence>
<keyword evidence="1 7" id="KW-0436">Ligase</keyword>
<feature type="short sequence motif" description="'HIGH' region" evidence="7">
    <location>
        <begin position="25"/>
        <end position="35"/>
    </location>
</feature>
<feature type="domain" description="Glutamyl/glutaminyl-tRNA synthetase class Ib catalytic" evidence="10">
    <location>
        <begin position="22"/>
        <end position="258"/>
    </location>
</feature>
<evidence type="ECO:0000256" key="2">
    <source>
        <dbReference type="ARBA" id="ARBA00022723"/>
    </source>
</evidence>
<dbReference type="PANTHER" id="PTHR43311">
    <property type="entry name" value="GLUTAMATE--TRNA LIGASE"/>
    <property type="match status" value="1"/>
</dbReference>
<feature type="binding site" evidence="7">
    <location>
        <position position="58"/>
    </location>
    <ligand>
        <name>L-glutamate</name>
        <dbReference type="ChEBI" id="CHEBI:29985"/>
    </ligand>
</feature>
<keyword evidence="3 7" id="KW-0547">Nucleotide-binding</keyword>
<dbReference type="PRINTS" id="PR00987">
    <property type="entry name" value="TRNASYNTHGLU"/>
</dbReference>
<feature type="compositionally biased region" description="Polar residues" evidence="9">
    <location>
        <begin position="1"/>
        <end position="13"/>
    </location>
</feature>
<evidence type="ECO:0000256" key="3">
    <source>
        <dbReference type="ARBA" id="ARBA00022741"/>
    </source>
</evidence>
<dbReference type="NCBIfam" id="TIGR03838">
    <property type="entry name" value="queuosine_YadB"/>
    <property type="match status" value="1"/>
</dbReference>
<organism evidence="11 12">
    <name type="scientific">Marinimicrobium koreense</name>
    <dbReference type="NCBI Taxonomy" id="306545"/>
    <lineage>
        <taxon>Bacteria</taxon>
        <taxon>Pseudomonadati</taxon>
        <taxon>Pseudomonadota</taxon>
        <taxon>Gammaproteobacteria</taxon>
        <taxon>Cellvibrionales</taxon>
        <taxon>Cellvibrionaceae</taxon>
        <taxon>Marinimicrobium</taxon>
    </lineage>
</organism>
<gene>
    <name evidence="7" type="primary">gluQ</name>
    <name evidence="11" type="ORF">EDC38_1534</name>
</gene>
<dbReference type="InterPro" id="IPR014729">
    <property type="entry name" value="Rossmann-like_a/b/a_fold"/>
</dbReference>
<accession>A0A3N1P867</accession>
<dbReference type="InterPro" id="IPR049940">
    <property type="entry name" value="GluQ/Sye"/>
</dbReference>
<dbReference type="Proteomes" id="UP000273643">
    <property type="component" value="Unassembled WGS sequence"/>
</dbReference>
<feature type="binding site" evidence="7">
    <location>
        <position position="132"/>
    </location>
    <ligand>
        <name>Zn(2+)</name>
        <dbReference type="ChEBI" id="CHEBI:29105"/>
    </ligand>
</feature>
<dbReference type="OrthoDB" id="9807503at2"/>
<evidence type="ECO:0000256" key="6">
    <source>
        <dbReference type="ARBA" id="ARBA00023146"/>
    </source>
</evidence>
<sequence>MPYPTSANASTPQGAAEPYVGRFAPSPTGPLHFGSLVSALASYAHARKAGGRWRVRMENLDPPREEPGADDEILRSLEAHGLHWDGEVLHQSDRLDAYAQTLDELQRQGLAYRCQCTRKDIHALGGVYDGRCRNRVIKPTEPHAWRLKLYDVPEGCPEPADPYTWHDLFQGPQTLSLRRDVGDPIIKRKDGLFAYQLAVVVDDIHQGITHIIRGADLLPVSAGQVASFALLGGQTPAFGHVPVALNERDQKLSKQHHAPALDPDRAGANLWHALHFLRQNPPRELLDATPEALLDWTREHWRNDLVRGMQARAPEAILNPDDARSSDTAQRMPHE</sequence>
<comment type="cofactor">
    <cofactor evidence="7">
        <name>Zn(2+)</name>
        <dbReference type="ChEBI" id="CHEBI:29105"/>
    </cofactor>
    <text evidence="7">Binds 1 zinc ion per subunit.</text>
</comment>
<evidence type="ECO:0000256" key="8">
    <source>
        <dbReference type="RuleBase" id="RU363037"/>
    </source>
</evidence>
<dbReference type="InterPro" id="IPR020058">
    <property type="entry name" value="Glu/Gln-tRNA-synth_Ib_cat-dom"/>
</dbReference>
<dbReference type="GO" id="GO:0005524">
    <property type="term" value="F:ATP binding"/>
    <property type="evidence" value="ECO:0007669"/>
    <property type="project" value="UniProtKB-KW"/>
</dbReference>
<dbReference type="GO" id="GO:0006424">
    <property type="term" value="P:glutamyl-tRNA aminoacylation"/>
    <property type="evidence" value="ECO:0007669"/>
    <property type="project" value="InterPro"/>
</dbReference>
<keyword evidence="8" id="KW-0648">Protein biosynthesis</keyword>
<feature type="binding site" evidence="7">
    <location>
        <position position="114"/>
    </location>
    <ligand>
        <name>Zn(2+)</name>
        <dbReference type="ChEBI" id="CHEBI:29105"/>
    </ligand>
</feature>
<dbReference type="NCBIfam" id="NF004314">
    <property type="entry name" value="PRK05710.1-3"/>
    <property type="match status" value="1"/>
</dbReference>
<feature type="region of interest" description="Disordered" evidence="9">
    <location>
        <begin position="312"/>
        <end position="335"/>
    </location>
</feature>
<dbReference type="AlphaFoldDB" id="A0A3N1P867"/>
<dbReference type="FunFam" id="3.40.50.620:FF:000093">
    <property type="entry name" value="Glutamyl-Q tRNA(Asp) synthetase"/>
    <property type="match status" value="1"/>
</dbReference>
<dbReference type="PANTHER" id="PTHR43311:SF1">
    <property type="entry name" value="GLUTAMYL-Q TRNA(ASP) SYNTHETASE"/>
    <property type="match status" value="1"/>
</dbReference>
<reference evidence="11 12" key="1">
    <citation type="submission" date="2018-11" db="EMBL/GenBank/DDBJ databases">
        <title>Genomic Encyclopedia of Type Strains, Phase IV (KMG-IV): sequencing the most valuable type-strain genomes for metagenomic binning, comparative biology and taxonomic classification.</title>
        <authorList>
            <person name="Goeker M."/>
        </authorList>
    </citation>
    <scope>NUCLEOTIDE SEQUENCE [LARGE SCALE GENOMIC DNA]</scope>
    <source>
        <strain evidence="11 12">DSM 16974</strain>
    </source>
</reference>
<protein>
    <recommendedName>
        <fullName evidence="7">Glutamyl-Q tRNA(Asp) synthetase</fullName>
        <shortName evidence="7">Glu-Q-RSs</shortName>
        <ecNumber evidence="7">6.1.1.-</ecNumber>
    </recommendedName>
</protein>
<feature type="binding site" evidence="7">
    <location>
        <position position="195"/>
    </location>
    <ligand>
        <name>L-glutamate</name>
        <dbReference type="ChEBI" id="CHEBI:29985"/>
    </ligand>
</feature>
<name>A0A3N1P867_9GAMM</name>
<dbReference type="EC" id="6.1.1.-" evidence="7"/>
<feature type="binding site" evidence="7">
    <location>
        <position position="254"/>
    </location>
    <ligand>
        <name>ATP</name>
        <dbReference type="ChEBI" id="CHEBI:30616"/>
    </ligand>
</feature>
<comment type="function">
    <text evidence="7">Catalyzes the tRNA-independent activation of glutamate in presence of ATP and the subsequent transfer of glutamate onto a tRNA(Asp). Glutamate is transferred on the 2-amino-5-(4,5-dihydroxy-2-cyclopenten-1-yl) moiety of the queuosine in the wobble position of the QUC anticodon.</text>
</comment>
<dbReference type="GO" id="GO:0008270">
    <property type="term" value="F:zinc ion binding"/>
    <property type="evidence" value="ECO:0007669"/>
    <property type="project" value="UniProtKB-UniRule"/>
</dbReference>
<evidence type="ECO:0000256" key="4">
    <source>
        <dbReference type="ARBA" id="ARBA00022833"/>
    </source>
</evidence>
<dbReference type="Pfam" id="PF00749">
    <property type="entry name" value="tRNA-synt_1c"/>
    <property type="match status" value="1"/>
</dbReference>
<feature type="binding site" evidence="7">
    <location>
        <position position="116"/>
    </location>
    <ligand>
        <name>Zn(2+)</name>
        <dbReference type="ChEBI" id="CHEBI:29105"/>
    </ligand>
</feature>
<evidence type="ECO:0000313" key="12">
    <source>
        <dbReference type="Proteomes" id="UP000273643"/>
    </source>
</evidence>
<evidence type="ECO:0000259" key="10">
    <source>
        <dbReference type="Pfam" id="PF00749"/>
    </source>
</evidence>
<dbReference type="Gene3D" id="3.40.50.620">
    <property type="entry name" value="HUPs"/>
    <property type="match status" value="1"/>
</dbReference>
<dbReference type="InterPro" id="IPR022380">
    <property type="entry name" value="Glu-Q_tRNA(Asp)_Synthase"/>
</dbReference>
<dbReference type="GO" id="GO:0006400">
    <property type="term" value="P:tRNA modification"/>
    <property type="evidence" value="ECO:0007669"/>
    <property type="project" value="InterPro"/>
</dbReference>
<feature type="binding site" evidence="7">
    <location>
        <position position="128"/>
    </location>
    <ligand>
        <name>Zn(2+)</name>
        <dbReference type="ChEBI" id="CHEBI:29105"/>
    </ligand>
</feature>
<evidence type="ECO:0000256" key="9">
    <source>
        <dbReference type="SAM" id="MobiDB-lite"/>
    </source>
</evidence>
<evidence type="ECO:0000256" key="5">
    <source>
        <dbReference type="ARBA" id="ARBA00022840"/>
    </source>
</evidence>
<feature type="region of interest" description="Disordered" evidence="9">
    <location>
        <begin position="1"/>
        <end position="21"/>
    </location>
</feature>
<dbReference type="RefSeq" id="WP_123637991.1">
    <property type="nucleotide sequence ID" value="NZ_RJUK01000001.1"/>
</dbReference>
<dbReference type="HAMAP" id="MF_01428">
    <property type="entry name" value="Glu_Q_tRNA_synth"/>
    <property type="match status" value="1"/>
</dbReference>
<comment type="caution">
    <text evidence="11">The sequence shown here is derived from an EMBL/GenBank/DDBJ whole genome shotgun (WGS) entry which is preliminary data.</text>
</comment>
<comment type="similarity">
    <text evidence="7">Belongs to the class-I aminoacyl-tRNA synthetase family. GluQ subfamily.</text>
</comment>
<dbReference type="EMBL" id="RJUK01000001">
    <property type="protein sequence ID" value="ROQ20916.1"/>
    <property type="molecule type" value="Genomic_DNA"/>
</dbReference>
<dbReference type="SUPFAM" id="SSF52374">
    <property type="entry name" value="Nucleotidylyl transferase"/>
    <property type="match status" value="1"/>
</dbReference>
<evidence type="ECO:0000313" key="11">
    <source>
        <dbReference type="EMBL" id="ROQ20916.1"/>
    </source>
</evidence>
<proteinExistence type="inferred from homology"/>
<keyword evidence="12" id="KW-1185">Reference proteome</keyword>
<keyword evidence="2 7" id="KW-0479">Metal-binding</keyword>
<dbReference type="GO" id="GO:0005829">
    <property type="term" value="C:cytosol"/>
    <property type="evidence" value="ECO:0007669"/>
    <property type="project" value="TreeGrafter"/>
</dbReference>
<evidence type="ECO:0000256" key="1">
    <source>
        <dbReference type="ARBA" id="ARBA00022598"/>
    </source>
</evidence>
<dbReference type="InterPro" id="IPR000924">
    <property type="entry name" value="Glu/Gln-tRNA-synth"/>
</dbReference>